<evidence type="ECO:0000259" key="5">
    <source>
        <dbReference type="Pfam" id="PF04198"/>
    </source>
</evidence>
<dbReference type="Gene3D" id="1.10.10.60">
    <property type="entry name" value="Homeodomain-like"/>
    <property type="match status" value="1"/>
</dbReference>
<dbReference type="GO" id="GO:0006352">
    <property type="term" value="P:DNA-templated transcription initiation"/>
    <property type="evidence" value="ECO:0007669"/>
    <property type="project" value="InterPro"/>
</dbReference>
<evidence type="ECO:0000256" key="1">
    <source>
        <dbReference type="ARBA" id="ARBA00010466"/>
    </source>
</evidence>
<dbReference type="GO" id="GO:0003700">
    <property type="term" value="F:DNA-binding transcription factor activity"/>
    <property type="evidence" value="ECO:0007669"/>
    <property type="project" value="InterPro"/>
</dbReference>
<dbReference type="RefSeq" id="WP_171298420.1">
    <property type="nucleotide sequence ID" value="NZ_CP087098.1"/>
</dbReference>
<dbReference type="InterPro" id="IPR051054">
    <property type="entry name" value="SorC_transcr_regulators"/>
</dbReference>
<feature type="domain" description="RNA polymerase sigma-70 region 4" evidence="6">
    <location>
        <begin position="21"/>
        <end position="54"/>
    </location>
</feature>
<dbReference type="GO" id="GO:0030246">
    <property type="term" value="F:carbohydrate binding"/>
    <property type="evidence" value="ECO:0007669"/>
    <property type="project" value="InterPro"/>
</dbReference>
<dbReference type="AlphaFoldDB" id="A0A7Y3SZB0"/>
<dbReference type="PANTHER" id="PTHR34294">
    <property type="entry name" value="TRANSCRIPTIONAL REGULATOR-RELATED"/>
    <property type="match status" value="1"/>
</dbReference>
<evidence type="ECO:0000313" key="7">
    <source>
        <dbReference type="EMBL" id="NNU77800.1"/>
    </source>
</evidence>
<evidence type="ECO:0000256" key="3">
    <source>
        <dbReference type="ARBA" id="ARBA00023125"/>
    </source>
</evidence>
<gene>
    <name evidence="7" type="ORF">HLQ16_17865</name>
</gene>
<organism evidence="7 8">
    <name type="scientific">Clostridium estertheticum</name>
    <dbReference type="NCBI Taxonomy" id="238834"/>
    <lineage>
        <taxon>Bacteria</taxon>
        <taxon>Bacillati</taxon>
        <taxon>Bacillota</taxon>
        <taxon>Clostridia</taxon>
        <taxon>Eubacteriales</taxon>
        <taxon>Clostridiaceae</taxon>
        <taxon>Clostridium</taxon>
    </lineage>
</organism>
<name>A0A7Y3SZB0_9CLOT</name>
<dbReference type="Pfam" id="PF04198">
    <property type="entry name" value="Sugar-bind"/>
    <property type="match status" value="1"/>
</dbReference>
<keyword evidence="3" id="KW-0238">DNA-binding</keyword>
<accession>A0A7Y3SZB0</accession>
<feature type="domain" description="Sugar-binding" evidence="5">
    <location>
        <begin position="65"/>
        <end position="320"/>
    </location>
</feature>
<evidence type="ECO:0000259" key="6">
    <source>
        <dbReference type="Pfam" id="PF04545"/>
    </source>
</evidence>
<dbReference type="SUPFAM" id="SSF100950">
    <property type="entry name" value="NagB/RpiA/CoA transferase-like"/>
    <property type="match status" value="1"/>
</dbReference>
<evidence type="ECO:0000256" key="4">
    <source>
        <dbReference type="ARBA" id="ARBA00023163"/>
    </source>
</evidence>
<evidence type="ECO:0000256" key="2">
    <source>
        <dbReference type="ARBA" id="ARBA00023015"/>
    </source>
</evidence>
<keyword evidence="2" id="KW-0805">Transcription regulation</keyword>
<comment type="caution">
    <text evidence="7">The sequence shown here is derived from an EMBL/GenBank/DDBJ whole genome shotgun (WGS) entry which is preliminary data.</text>
</comment>
<dbReference type="InterPro" id="IPR007324">
    <property type="entry name" value="Sugar-bd_dom_put"/>
</dbReference>
<dbReference type="PANTHER" id="PTHR34294:SF1">
    <property type="entry name" value="TRANSCRIPTIONAL REGULATOR LSRR"/>
    <property type="match status" value="1"/>
</dbReference>
<reference evidence="7 8" key="1">
    <citation type="submission" date="2020-05" db="EMBL/GenBank/DDBJ databases">
        <title>Complete genome of Clostridium estertheticum subspecies estertheticum, isolated from Vacuum packed lamb meat from New Zealand imported to Switzerland.</title>
        <authorList>
            <person name="Wambui J."/>
            <person name="Stevens M.J.A."/>
            <person name="Stephan R."/>
        </authorList>
    </citation>
    <scope>NUCLEOTIDE SEQUENCE [LARGE SCALE GENOMIC DNA]</scope>
    <source>
        <strain evidence="7 8">CEST001</strain>
    </source>
</reference>
<dbReference type="Proteomes" id="UP000531659">
    <property type="component" value="Unassembled WGS sequence"/>
</dbReference>
<evidence type="ECO:0000313" key="8">
    <source>
        <dbReference type="Proteomes" id="UP000531659"/>
    </source>
</evidence>
<dbReference type="InterPro" id="IPR037171">
    <property type="entry name" value="NagB/RpiA_transferase-like"/>
</dbReference>
<dbReference type="InterPro" id="IPR007630">
    <property type="entry name" value="RNA_pol_sigma70_r4"/>
</dbReference>
<keyword evidence="4" id="KW-0804">Transcription</keyword>
<sequence length="327" mass="36914">MNDFDNMNENEKNSLLASVASLYYEHDMTQSQISERLFTSRSKISRLLKEARDKKIVEIIIKEPWERLMDIENEFMKRFKLKHVRIINTKGSSYELTLIKLGEIAAYYIDAKINKNTILGISWGNTIYNTVQSLKSNKNIPLTVVQIMGAALKDNPEIDGIDLVKQFAKIYGGKYHYLLAPLFVEDKDMKDKLIRDPYISDTLSLAKRATVILTSVGSIDSTISNTAWSKYIDSYTQYSLQSSGAVGHIGGRYYDINGKQIESELNNTIIGIDLIDFYNAPDVICVAGSKEKSKAILGAIRGNYIKTLIIDDTAALKILELDDEVQL</sequence>
<dbReference type="EMBL" id="JABEYB010000015">
    <property type="protein sequence ID" value="NNU77800.1"/>
    <property type="molecule type" value="Genomic_DNA"/>
</dbReference>
<dbReference type="Gene3D" id="3.40.50.1360">
    <property type="match status" value="1"/>
</dbReference>
<dbReference type="Pfam" id="PF04545">
    <property type="entry name" value="Sigma70_r4"/>
    <property type="match status" value="1"/>
</dbReference>
<comment type="similarity">
    <text evidence="1">Belongs to the SorC transcriptional regulatory family.</text>
</comment>
<protein>
    <submittedName>
        <fullName evidence="7">Sugar-binding transcriptional regulator</fullName>
    </submittedName>
</protein>
<proteinExistence type="inferred from homology"/>
<dbReference type="GO" id="GO:0003677">
    <property type="term" value="F:DNA binding"/>
    <property type="evidence" value="ECO:0007669"/>
    <property type="project" value="UniProtKB-KW"/>
</dbReference>